<proteinExistence type="predicted"/>
<evidence type="ECO:0000256" key="1">
    <source>
        <dbReference type="SAM" id="MobiDB-lite"/>
    </source>
</evidence>
<feature type="compositionally biased region" description="Low complexity" evidence="1">
    <location>
        <begin position="61"/>
        <end position="84"/>
    </location>
</feature>
<dbReference type="EMBL" id="JACKVK010000010">
    <property type="protein sequence ID" value="MCV7422739.1"/>
    <property type="molecule type" value="Genomic_DNA"/>
</dbReference>
<dbReference type="InterPro" id="IPR036869">
    <property type="entry name" value="J_dom_sf"/>
</dbReference>
<feature type="compositionally biased region" description="Low complexity" evidence="1">
    <location>
        <begin position="11"/>
        <end position="23"/>
    </location>
</feature>
<evidence type="ECO:0000259" key="2">
    <source>
        <dbReference type="PROSITE" id="PS50076"/>
    </source>
</evidence>
<evidence type="ECO:0000313" key="4">
    <source>
        <dbReference type="Proteomes" id="UP001141629"/>
    </source>
</evidence>
<feature type="compositionally biased region" description="Basic residues" evidence="1">
    <location>
        <begin position="24"/>
        <end position="39"/>
    </location>
</feature>
<protein>
    <recommendedName>
        <fullName evidence="2">J domain-containing protein</fullName>
    </recommendedName>
</protein>
<organism evidence="3 4">
    <name type="scientific">Mycobacterium yunnanensis</name>
    <dbReference type="NCBI Taxonomy" id="368477"/>
    <lineage>
        <taxon>Bacteria</taxon>
        <taxon>Bacillati</taxon>
        <taxon>Actinomycetota</taxon>
        <taxon>Actinomycetes</taxon>
        <taxon>Mycobacteriales</taxon>
        <taxon>Mycobacteriaceae</taxon>
        <taxon>Mycobacterium</taxon>
    </lineage>
</organism>
<feature type="region of interest" description="Disordered" evidence="1">
    <location>
        <begin position="1"/>
        <end position="98"/>
    </location>
</feature>
<dbReference type="Proteomes" id="UP001141629">
    <property type="component" value="Unassembled WGS sequence"/>
</dbReference>
<accession>A0A9X2Z5B6</accession>
<comment type="caution">
    <text evidence="3">The sequence shown here is derived from an EMBL/GenBank/DDBJ whole genome shotgun (WGS) entry which is preliminary data.</text>
</comment>
<dbReference type="AlphaFoldDB" id="A0A9X2Z5B6"/>
<reference evidence="3" key="2">
    <citation type="journal article" date="2022" name="BMC Genomics">
        <title>Comparative genome analysis of mycobacteria focusing on tRNA and non-coding RNA.</title>
        <authorList>
            <person name="Behra P.R.K."/>
            <person name="Pettersson B.M.F."/>
            <person name="Ramesh M."/>
            <person name="Das S."/>
            <person name="Dasgupta S."/>
            <person name="Kirsebom L.A."/>
        </authorList>
    </citation>
    <scope>NUCLEOTIDE SEQUENCE</scope>
    <source>
        <strain evidence="3">DSM 44838</strain>
    </source>
</reference>
<dbReference type="InterPro" id="IPR001623">
    <property type="entry name" value="DnaJ_domain"/>
</dbReference>
<keyword evidence="4" id="KW-1185">Reference proteome</keyword>
<gene>
    <name evidence="3" type="ORF">H7K45_19510</name>
</gene>
<dbReference type="Gene3D" id="1.10.287.110">
    <property type="entry name" value="DnaJ domain"/>
    <property type="match status" value="1"/>
</dbReference>
<sequence>MNQLPVKHTAAKAPAKKTAAAKAPAKKAPAKKAPAKKAGPKTAPVKKAAAKKAPVKKAAAKKAPTGKAAKKSAAPRAASATHASTPKRPALMAPPTDPLTVLGLQPNFTLAQLRRAWRDHAAAHHPDAGGDAATFSRGRRAYEALSKDVSR</sequence>
<dbReference type="PROSITE" id="PS50076">
    <property type="entry name" value="DNAJ_2"/>
    <property type="match status" value="1"/>
</dbReference>
<reference evidence="3" key="1">
    <citation type="submission" date="2020-07" db="EMBL/GenBank/DDBJ databases">
        <authorList>
            <person name="Pettersson B.M.F."/>
            <person name="Behra P.R.K."/>
            <person name="Ramesh M."/>
            <person name="Das S."/>
            <person name="Dasgupta S."/>
            <person name="Kirsebom L.A."/>
        </authorList>
    </citation>
    <scope>NUCLEOTIDE SEQUENCE</scope>
    <source>
        <strain evidence="3">DSM 44838</strain>
    </source>
</reference>
<feature type="compositionally biased region" description="Basic residues" evidence="1">
    <location>
        <begin position="48"/>
        <end position="60"/>
    </location>
</feature>
<feature type="domain" description="J" evidence="2">
    <location>
        <begin position="97"/>
        <end position="151"/>
    </location>
</feature>
<dbReference type="CDD" id="cd06257">
    <property type="entry name" value="DnaJ"/>
    <property type="match status" value="1"/>
</dbReference>
<dbReference type="SMART" id="SM00271">
    <property type="entry name" value="DnaJ"/>
    <property type="match status" value="1"/>
</dbReference>
<dbReference type="RefSeq" id="WP_263997633.1">
    <property type="nucleotide sequence ID" value="NZ_JACKVK010000010.1"/>
</dbReference>
<dbReference type="SUPFAM" id="SSF46565">
    <property type="entry name" value="Chaperone J-domain"/>
    <property type="match status" value="1"/>
</dbReference>
<evidence type="ECO:0000313" key="3">
    <source>
        <dbReference type="EMBL" id="MCV7422739.1"/>
    </source>
</evidence>
<name>A0A9X2Z5B6_9MYCO</name>